<comment type="caution">
    <text evidence="9">The sequence shown here is derived from an EMBL/GenBank/DDBJ whole genome shotgun (WGS) entry which is preliminary data.</text>
</comment>
<evidence type="ECO:0000256" key="3">
    <source>
        <dbReference type="ARBA" id="ARBA00022692"/>
    </source>
</evidence>
<evidence type="ECO:0000256" key="5">
    <source>
        <dbReference type="ARBA" id="ARBA00022989"/>
    </source>
</evidence>
<accession>K0NSE4</accession>
<organism evidence="9 10">
    <name type="scientific">Lactobacillus equicursoris 66c</name>
    <dbReference type="NCBI Taxonomy" id="872326"/>
    <lineage>
        <taxon>Bacteria</taxon>
        <taxon>Bacillati</taxon>
        <taxon>Bacillota</taxon>
        <taxon>Bacilli</taxon>
        <taxon>Lactobacillales</taxon>
        <taxon>Lactobacillaceae</taxon>
        <taxon>Lactobacillus</taxon>
    </lineage>
</organism>
<evidence type="ECO:0000256" key="1">
    <source>
        <dbReference type="ARBA" id="ARBA00004141"/>
    </source>
</evidence>
<keyword evidence="6 7" id="KW-0472">Membrane</keyword>
<keyword evidence="3 7" id="KW-0812">Transmembrane</keyword>
<dbReference type="Proteomes" id="UP000009325">
    <property type="component" value="Unassembled WGS sequence"/>
</dbReference>
<feature type="transmembrane region" description="Helical" evidence="7">
    <location>
        <begin position="93"/>
        <end position="111"/>
    </location>
</feature>
<dbReference type="Gene3D" id="1.20.1540.10">
    <property type="entry name" value="Rhomboid-like"/>
    <property type="match status" value="1"/>
</dbReference>
<dbReference type="InterPro" id="IPR050925">
    <property type="entry name" value="Rhomboid_protease_S54"/>
</dbReference>
<keyword evidence="5 7" id="KW-1133">Transmembrane helix</keyword>
<dbReference type="PANTHER" id="PTHR43731">
    <property type="entry name" value="RHOMBOID PROTEASE"/>
    <property type="match status" value="1"/>
</dbReference>
<feature type="transmembrane region" description="Helical" evidence="7">
    <location>
        <begin position="117"/>
        <end position="137"/>
    </location>
</feature>
<feature type="transmembrane region" description="Helical" evidence="7">
    <location>
        <begin position="171"/>
        <end position="190"/>
    </location>
</feature>
<keyword evidence="9" id="KW-0645">Protease</keyword>
<evidence type="ECO:0000256" key="7">
    <source>
        <dbReference type="SAM" id="Phobius"/>
    </source>
</evidence>
<evidence type="ECO:0000256" key="4">
    <source>
        <dbReference type="ARBA" id="ARBA00022801"/>
    </source>
</evidence>
<evidence type="ECO:0000313" key="10">
    <source>
        <dbReference type="Proteomes" id="UP000009325"/>
    </source>
</evidence>
<dbReference type="GO" id="GO:0006508">
    <property type="term" value="P:proteolysis"/>
    <property type="evidence" value="ECO:0007669"/>
    <property type="project" value="UniProtKB-KW"/>
</dbReference>
<sequence length="224" mass="24177">MMENVKRNYMTFGIVAVLFLVFLAETLIGGSESTSVLLKMGAMYNPAVVVEGQWWRLFTAQFLHIGIMHIASNAIMIYYIGQYAEPIFGHWRFLVLYLLSGTGGSLLTLAFGSDQAISAGASTALFGILGAMACVGFKNRESDILSFLGRQALALAIINIVLDLFMPDVDLLGHLGGLISGGLLAIAFGDRTYQNYGRLGRVLAAAGIVIYVVVTLRLGMNVNL</sequence>
<dbReference type="InterPro" id="IPR035952">
    <property type="entry name" value="Rhomboid-like_sf"/>
</dbReference>
<dbReference type="AlphaFoldDB" id="K0NSE4"/>
<dbReference type="GO" id="GO:0016020">
    <property type="term" value="C:membrane"/>
    <property type="evidence" value="ECO:0007669"/>
    <property type="project" value="UniProtKB-SubCell"/>
</dbReference>
<feature type="transmembrane region" description="Helical" evidence="7">
    <location>
        <begin position="144"/>
        <end position="165"/>
    </location>
</feature>
<keyword evidence="4" id="KW-0378">Hydrolase</keyword>
<gene>
    <name evidence="9" type="ORF">BN146_07345</name>
</gene>
<feature type="domain" description="Peptidase S54 rhomboid" evidence="8">
    <location>
        <begin position="52"/>
        <end position="188"/>
    </location>
</feature>
<dbReference type="Pfam" id="PF01694">
    <property type="entry name" value="Rhomboid"/>
    <property type="match status" value="1"/>
</dbReference>
<evidence type="ECO:0000313" key="9">
    <source>
        <dbReference type="EMBL" id="CCK84053.1"/>
    </source>
</evidence>
<evidence type="ECO:0000256" key="2">
    <source>
        <dbReference type="ARBA" id="ARBA00009045"/>
    </source>
</evidence>
<evidence type="ECO:0000259" key="8">
    <source>
        <dbReference type="Pfam" id="PF01694"/>
    </source>
</evidence>
<name>K0NSE4_9LACO</name>
<evidence type="ECO:0000256" key="6">
    <source>
        <dbReference type="ARBA" id="ARBA00023136"/>
    </source>
</evidence>
<reference evidence="9 10" key="1">
    <citation type="submission" date="2012-08" db="EMBL/GenBank/DDBJ databases">
        <title>Draft Genome Sequences of Lactobacillus equicursoris CIP 110162T, isolated from thoroughbred racehorse feces and Lactobacillus sp. CRBIP 24.137 isolated from urine of human.</title>
        <authorList>
            <person name="Cousin S."/>
            <person name="Loux V."/>
            <person name="Ma L."/>
            <person name="Creno S."/>
            <person name="Clermont D."/>
            <person name="Bizet C."/>
            <person name="Bouchier C."/>
        </authorList>
    </citation>
    <scope>NUCLEOTIDE SEQUENCE [LARGE SCALE GENOMIC DNA]</scope>
    <source>
        <strain evidence="9 10">66c</strain>
    </source>
</reference>
<dbReference type="InterPro" id="IPR022764">
    <property type="entry name" value="Peptidase_S54_rhomboid_dom"/>
</dbReference>
<dbReference type="SUPFAM" id="SSF144091">
    <property type="entry name" value="Rhomboid-like"/>
    <property type="match status" value="1"/>
</dbReference>
<comment type="subcellular location">
    <subcellularLocation>
        <location evidence="1">Membrane</location>
        <topology evidence="1">Multi-pass membrane protein</topology>
    </subcellularLocation>
</comment>
<comment type="similarity">
    <text evidence="2">Belongs to the peptidase S54 family.</text>
</comment>
<proteinExistence type="inferred from homology"/>
<dbReference type="EMBL" id="CALZ01000113">
    <property type="protein sequence ID" value="CCK84053.1"/>
    <property type="molecule type" value="Genomic_DNA"/>
</dbReference>
<dbReference type="PANTHER" id="PTHR43731:SF14">
    <property type="entry name" value="PRESENILIN-ASSOCIATED RHOMBOID-LIKE PROTEIN, MITOCHONDRIAL"/>
    <property type="match status" value="1"/>
</dbReference>
<feature type="transmembrane region" description="Helical" evidence="7">
    <location>
        <begin position="202"/>
        <end position="220"/>
    </location>
</feature>
<protein>
    <submittedName>
        <fullName evidence="9">Membrane-associated serine protease</fullName>
    </submittedName>
</protein>
<feature type="transmembrane region" description="Helical" evidence="7">
    <location>
        <begin position="54"/>
        <end position="81"/>
    </location>
</feature>
<dbReference type="GO" id="GO:0004252">
    <property type="term" value="F:serine-type endopeptidase activity"/>
    <property type="evidence" value="ECO:0007669"/>
    <property type="project" value="InterPro"/>
</dbReference>